<keyword evidence="8" id="KW-0614">Plasmid</keyword>
<dbReference type="PANTHER" id="PTHR30244:SF34">
    <property type="entry name" value="DTDP-4-AMINO-4,6-DIDEOXYGALACTOSE TRANSAMINASE"/>
    <property type="match status" value="1"/>
</dbReference>
<gene>
    <name evidence="8" type="primary">arnB2</name>
    <name evidence="8" type="ORF">SLAV_40480</name>
</gene>
<keyword evidence="9" id="KW-1185">Reference proteome</keyword>
<dbReference type="OrthoDB" id="5342089at2"/>
<dbReference type="AlphaFoldDB" id="A0A2K8PTS7"/>
<dbReference type="Gene3D" id="3.90.1150.10">
    <property type="entry name" value="Aspartate Aminotransferase, domain 1"/>
    <property type="match status" value="1"/>
</dbReference>
<evidence type="ECO:0000313" key="9">
    <source>
        <dbReference type="Proteomes" id="UP000231791"/>
    </source>
</evidence>
<organism evidence="8 9">
    <name type="scientific">Streptomyces lavendulae subsp. lavendulae</name>
    <dbReference type="NCBI Taxonomy" id="58340"/>
    <lineage>
        <taxon>Bacteria</taxon>
        <taxon>Bacillati</taxon>
        <taxon>Actinomycetota</taxon>
        <taxon>Actinomycetes</taxon>
        <taxon>Kitasatosporales</taxon>
        <taxon>Streptomycetaceae</taxon>
        <taxon>Streptomyces</taxon>
    </lineage>
</organism>
<evidence type="ECO:0000256" key="1">
    <source>
        <dbReference type="ARBA" id="ARBA00001933"/>
    </source>
</evidence>
<dbReference type="Gene3D" id="3.40.640.10">
    <property type="entry name" value="Type I PLP-dependent aspartate aminotransferase-like (Major domain)"/>
    <property type="match status" value="1"/>
</dbReference>
<dbReference type="SUPFAM" id="SSF53383">
    <property type="entry name" value="PLP-dependent transferases"/>
    <property type="match status" value="1"/>
</dbReference>
<geneLocation type="plasmid" evidence="9">
    <name>psa3239</name>
</geneLocation>
<dbReference type="InterPro" id="IPR015421">
    <property type="entry name" value="PyrdxlP-dep_Trfase_major"/>
</dbReference>
<protein>
    <submittedName>
        <fullName evidence="8">UDP-4-amino-4-deoxy-L-arabinose--oxoglutarate aminotransferase</fullName>
        <ecNumber evidence="8">2.6.1.87</ecNumber>
    </submittedName>
</protein>
<dbReference type="GeneID" id="49389021"/>
<dbReference type="RefSeq" id="WP_030242218.1">
    <property type="nucleotide sequence ID" value="NC_024970.2"/>
</dbReference>
<dbReference type="KEGG" id="slx:SLAV_40480"/>
<dbReference type="InterPro" id="IPR015422">
    <property type="entry name" value="PyrdxlP-dep_Trfase_small"/>
</dbReference>
<sequence>MINLFQPQVGAEELDAVAQVFQDHWLGHGPRTKAFEAAFAEHLGVAPEHVVFINSGTSGLFLATELLDLEEGDEVVLPSLSFLAAANAIMTSGGRPVFCDVDPRTLNPTLDDIEQVLTDRTKAVIVLHYGGYPGDIVRIAERCRELGITLIEDSACSVASRVDGRAVGTFGDLAMWSFDAMKVLVTGDGGMIYVKDPEQAARVRRLAYHGLAQPSGFGYAKVSARWWELDIPEPGRRVIGNDLTAAIGSVQLRRLPEMVTRRQEIVALYDRELAGIEGLLTPPELPEGHESTHYFYWVQMSPEIRDQVASDLLADEIYTTFRYAPLHKVPTYGTPDTRLPSSDWVSDRTLCLPLHPGLSDADVLTVAASLRKAVEARTAEKNARS</sequence>
<comment type="similarity">
    <text evidence="5">Belongs to the DegT/DnrJ/EryC1 family. L-glutamine:2-deoxy-scyllo-inosose/scyllo-inosose aminotransferase subfamily.</text>
</comment>
<dbReference type="PANTHER" id="PTHR30244">
    <property type="entry name" value="TRANSAMINASE"/>
    <property type="match status" value="1"/>
</dbReference>
<evidence type="ECO:0000256" key="4">
    <source>
        <dbReference type="ARBA" id="ARBA00022898"/>
    </source>
</evidence>
<dbReference type="Proteomes" id="UP000231791">
    <property type="component" value="Plasmid pSA3239"/>
</dbReference>
<dbReference type="Pfam" id="PF01041">
    <property type="entry name" value="DegT_DnrJ_EryC1"/>
    <property type="match status" value="1"/>
</dbReference>
<proteinExistence type="inferred from homology"/>
<evidence type="ECO:0000313" key="8">
    <source>
        <dbReference type="EMBL" id="ATZ29858.1"/>
    </source>
</evidence>
<dbReference type="EMBL" id="CP024986">
    <property type="protein sequence ID" value="ATZ29858.1"/>
    <property type="molecule type" value="Genomic_DNA"/>
</dbReference>
<evidence type="ECO:0000256" key="7">
    <source>
        <dbReference type="PIRSR" id="PIRSR000390-2"/>
    </source>
</evidence>
<evidence type="ECO:0000256" key="6">
    <source>
        <dbReference type="PIRSR" id="PIRSR000390-1"/>
    </source>
</evidence>
<feature type="active site" description="Proton acceptor" evidence="6">
    <location>
        <position position="182"/>
    </location>
</feature>
<dbReference type="EC" id="2.6.1.87" evidence="8"/>
<dbReference type="PIRSF" id="PIRSF000390">
    <property type="entry name" value="PLP_StrS"/>
    <property type="match status" value="1"/>
</dbReference>
<dbReference type="GO" id="GO:0099620">
    <property type="term" value="F:UDP-4-amino-4-deoxy-L-arabinose aminotransferase"/>
    <property type="evidence" value="ECO:0007669"/>
    <property type="project" value="UniProtKB-EC"/>
</dbReference>
<evidence type="ECO:0000256" key="5">
    <source>
        <dbReference type="ARBA" id="ARBA00038398"/>
    </source>
</evidence>
<evidence type="ECO:0000256" key="3">
    <source>
        <dbReference type="ARBA" id="ARBA00022679"/>
    </source>
</evidence>
<evidence type="ECO:0000256" key="2">
    <source>
        <dbReference type="ARBA" id="ARBA00022576"/>
    </source>
</evidence>
<dbReference type="InterPro" id="IPR000653">
    <property type="entry name" value="DegT/StrS_aminotransferase"/>
</dbReference>
<accession>A0A2K8PTS7</accession>
<dbReference type="GO" id="GO:0030170">
    <property type="term" value="F:pyridoxal phosphate binding"/>
    <property type="evidence" value="ECO:0007669"/>
    <property type="project" value="TreeGrafter"/>
</dbReference>
<comment type="cofactor">
    <cofactor evidence="1">
        <name>pyridoxal 5'-phosphate</name>
        <dbReference type="ChEBI" id="CHEBI:597326"/>
    </cofactor>
</comment>
<keyword evidence="4 7" id="KW-0663">Pyridoxal phosphate</keyword>
<keyword evidence="2 8" id="KW-0032">Aminotransferase</keyword>
<reference evidence="8 9" key="1">
    <citation type="submission" date="2017-11" db="EMBL/GenBank/DDBJ databases">
        <title>Complete genome sequence of Streptomyces lavendulae subsp. lavendulae CCM 3239 (formerly 'Streptomyces aureofaciens CCM 3239'), the producer of the angucycline-type antibiotic auricin.</title>
        <authorList>
            <person name="Busche T."/>
            <person name="Novakova R."/>
            <person name="Al'Dilaimi A."/>
            <person name="Homerova D."/>
            <person name="Feckova L."/>
            <person name="Rezuchova B."/>
            <person name="Mingyar E."/>
            <person name="Csolleiova D."/>
            <person name="Bekeova C."/>
            <person name="Winkler A."/>
            <person name="Sevcikova B."/>
            <person name="Kalinowski J."/>
            <person name="Kormanec J."/>
            <person name="Ruckert C."/>
        </authorList>
    </citation>
    <scope>NUCLEOTIDE SEQUENCE [LARGE SCALE GENOMIC DNA]</scope>
    <source>
        <strain evidence="8 9">CCM 3239</strain>
        <plasmid evidence="9">Plasmid psa3239</plasmid>
    </source>
</reference>
<name>A0A2K8PTS7_STRLA</name>
<keyword evidence="3 8" id="KW-0808">Transferase</keyword>
<dbReference type="CDD" id="cd00616">
    <property type="entry name" value="AHBA_syn"/>
    <property type="match status" value="1"/>
</dbReference>
<feature type="modified residue" description="N6-(pyridoxal phosphate)lysine" evidence="7">
    <location>
        <position position="182"/>
    </location>
</feature>
<dbReference type="InterPro" id="IPR015424">
    <property type="entry name" value="PyrdxlP-dep_Trfase"/>
</dbReference>
<dbReference type="GO" id="GO:0000271">
    <property type="term" value="P:polysaccharide biosynthetic process"/>
    <property type="evidence" value="ECO:0007669"/>
    <property type="project" value="TreeGrafter"/>
</dbReference>